<gene>
    <name evidence="2" type="ORF">RFI_07671</name>
</gene>
<dbReference type="AlphaFoldDB" id="X6NT52"/>
<accession>X6NT52</accession>
<sequence length="501" mass="58053">MFGLFVVVLILYSLIYSRIEKGGWSEVIKPFRLQKGCVYYGGNLFNESGKTYARAQQCLSRVIHRPSKWPKESDPDIVLEWTKLGVNIENDTTYSIIYQVYDTMNVMDLILQSLFVTTRGKWELILIFDDCDQECISNLTSLTMAYIAKLHDNHNTLCTDVEKAILEFHQRKFGDSKDQEIMQQYLKQSSWLFQDNICSKQWFQTCGQLNRVLILSQKSPGLFETSANNLEKKNVYVHILILSKGMCVSKGKYYIVLQDDMQMTQIGWNVEMTLPLMLYPDIVFSSGARAASNLDPHMILSFGASLPKKNLFATKLNRFPLQDRLDPRILLNVAREKYFGNHTLLYDLSDVIGGKRRADIDHPLSDRYSSLSAMKTFFMRDYTMRGPLVFNSTDIQTIGFLDEKNFVLGADDIELSVRFINLLHKVTGYKPLEFRSDLAWGGTRRKTRKRTPSEIANKQEFLMFRFSRRHSMRRVFKGMSIFDVGLQIQMDKKDVLRLNVC</sequence>
<dbReference type="InterPro" id="IPR029044">
    <property type="entry name" value="Nucleotide-diphossugar_trans"/>
</dbReference>
<dbReference type="Proteomes" id="UP000023152">
    <property type="component" value="Unassembled WGS sequence"/>
</dbReference>
<dbReference type="SUPFAM" id="SSF53448">
    <property type="entry name" value="Nucleotide-diphospho-sugar transferases"/>
    <property type="match status" value="1"/>
</dbReference>
<reference evidence="2 3" key="1">
    <citation type="journal article" date="2013" name="Curr. Biol.">
        <title>The Genome of the Foraminiferan Reticulomyxa filosa.</title>
        <authorList>
            <person name="Glockner G."/>
            <person name="Hulsmann N."/>
            <person name="Schleicher M."/>
            <person name="Noegel A.A."/>
            <person name="Eichinger L."/>
            <person name="Gallinger C."/>
            <person name="Pawlowski J."/>
            <person name="Sierra R."/>
            <person name="Euteneuer U."/>
            <person name="Pillet L."/>
            <person name="Moustafa A."/>
            <person name="Platzer M."/>
            <person name="Groth M."/>
            <person name="Szafranski K."/>
            <person name="Schliwa M."/>
        </authorList>
    </citation>
    <scope>NUCLEOTIDE SEQUENCE [LARGE SCALE GENOMIC DNA]</scope>
</reference>
<organism evidence="2 3">
    <name type="scientific">Reticulomyxa filosa</name>
    <dbReference type="NCBI Taxonomy" id="46433"/>
    <lineage>
        <taxon>Eukaryota</taxon>
        <taxon>Sar</taxon>
        <taxon>Rhizaria</taxon>
        <taxon>Retaria</taxon>
        <taxon>Foraminifera</taxon>
        <taxon>Monothalamids</taxon>
        <taxon>Reticulomyxidae</taxon>
        <taxon>Reticulomyxa</taxon>
    </lineage>
</organism>
<proteinExistence type="predicted"/>
<keyword evidence="3" id="KW-1185">Reference proteome</keyword>
<protein>
    <submittedName>
        <fullName evidence="2">Uncharacterized protein</fullName>
    </submittedName>
</protein>
<feature type="chain" id="PRO_5004976096" evidence="1">
    <location>
        <begin position="18"/>
        <end position="501"/>
    </location>
</feature>
<keyword evidence="1" id="KW-0732">Signal</keyword>
<name>X6NT52_RETFI</name>
<evidence type="ECO:0000313" key="3">
    <source>
        <dbReference type="Proteomes" id="UP000023152"/>
    </source>
</evidence>
<evidence type="ECO:0000256" key="1">
    <source>
        <dbReference type="SAM" id="SignalP"/>
    </source>
</evidence>
<comment type="caution">
    <text evidence="2">The sequence shown here is derived from an EMBL/GenBank/DDBJ whole genome shotgun (WGS) entry which is preliminary data.</text>
</comment>
<dbReference type="EMBL" id="ASPP01006059">
    <property type="protein sequence ID" value="ETO29450.1"/>
    <property type="molecule type" value="Genomic_DNA"/>
</dbReference>
<evidence type="ECO:0000313" key="2">
    <source>
        <dbReference type="EMBL" id="ETO29450.1"/>
    </source>
</evidence>
<feature type="signal peptide" evidence="1">
    <location>
        <begin position="1"/>
        <end position="17"/>
    </location>
</feature>